<name>A0A7Y9J7Q9_9PSEU</name>
<dbReference type="RefSeq" id="WP_179796174.1">
    <property type="nucleotide sequence ID" value="NZ_BAABHP010000005.1"/>
</dbReference>
<evidence type="ECO:0000313" key="2">
    <source>
        <dbReference type="Proteomes" id="UP000535890"/>
    </source>
</evidence>
<organism evidence="1 2">
    <name type="scientific">Actinomycetospora corticicola</name>
    <dbReference type="NCBI Taxonomy" id="663602"/>
    <lineage>
        <taxon>Bacteria</taxon>
        <taxon>Bacillati</taxon>
        <taxon>Actinomycetota</taxon>
        <taxon>Actinomycetes</taxon>
        <taxon>Pseudonocardiales</taxon>
        <taxon>Pseudonocardiaceae</taxon>
        <taxon>Actinomycetospora</taxon>
    </lineage>
</organism>
<protein>
    <submittedName>
        <fullName evidence="1">Uncharacterized protein</fullName>
    </submittedName>
</protein>
<reference evidence="1 2" key="1">
    <citation type="submission" date="2020-07" db="EMBL/GenBank/DDBJ databases">
        <title>Sequencing the genomes of 1000 actinobacteria strains.</title>
        <authorList>
            <person name="Klenk H.-P."/>
        </authorList>
    </citation>
    <scope>NUCLEOTIDE SEQUENCE [LARGE SCALE GENOMIC DNA]</scope>
    <source>
        <strain evidence="1 2">DSM 45772</strain>
    </source>
</reference>
<keyword evidence="2" id="KW-1185">Reference proteome</keyword>
<dbReference type="Proteomes" id="UP000535890">
    <property type="component" value="Unassembled WGS sequence"/>
</dbReference>
<dbReference type="AlphaFoldDB" id="A0A7Y9J7Q9"/>
<comment type="caution">
    <text evidence="1">The sequence shown here is derived from an EMBL/GenBank/DDBJ whole genome shotgun (WGS) entry which is preliminary data.</text>
</comment>
<evidence type="ECO:0000313" key="1">
    <source>
        <dbReference type="EMBL" id="NYD38782.1"/>
    </source>
</evidence>
<accession>A0A7Y9J7Q9</accession>
<proteinExistence type="predicted"/>
<dbReference type="EMBL" id="JACCBN010000001">
    <property type="protein sequence ID" value="NYD38782.1"/>
    <property type="molecule type" value="Genomic_DNA"/>
</dbReference>
<sequence length="145" mass="15925">MDEGDYDVESPVWWDPKVRRVVLDASSFEPALFLVRGTTFVLATVAGVVCSGDLGAADHAWPEVAGLPVCDLTVEGRTHRMYFCHPHPRARTFEPAMVERITAAVVAAGHPGGVWTRRISVMRMPSHTSLNPGGKRMQRFRALVG</sequence>
<gene>
    <name evidence="1" type="ORF">BJ983_004884</name>
</gene>